<protein>
    <recommendedName>
        <fullName evidence="2">DUF732 domain-containing protein</fullName>
    </recommendedName>
</protein>
<feature type="signal peptide" evidence="1">
    <location>
        <begin position="1"/>
        <end position="24"/>
    </location>
</feature>
<organism evidence="3 4">
    <name type="scientific">Mycobacterium intermedium</name>
    <dbReference type="NCBI Taxonomy" id="28445"/>
    <lineage>
        <taxon>Bacteria</taxon>
        <taxon>Bacillati</taxon>
        <taxon>Actinomycetota</taxon>
        <taxon>Actinomycetes</taxon>
        <taxon>Mycobacteriales</taxon>
        <taxon>Mycobacteriaceae</taxon>
        <taxon>Mycobacterium</taxon>
        <taxon>Mycobacterium simiae complex</taxon>
    </lineage>
</organism>
<dbReference type="EMBL" id="MVHT01000134">
    <property type="protein sequence ID" value="ORA93986.1"/>
    <property type="molecule type" value="Genomic_DNA"/>
</dbReference>
<name>A0A1E3S5A1_MYCIE</name>
<keyword evidence="4" id="KW-1185">Reference proteome</keyword>
<gene>
    <name evidence="3" type="ORF">BST27_28360</name>
</gene>
<sequence length="101" mass="10208">MRIVAPGLAALAAAAVVYAPGASADGNGFLNELRATESQLPGKTAAEMVTAGYFTCSNLRRGAPVHDEIGAVEQRYGIPDGTAFVNAAITNLCPDFAGAPG</sequence>
<evidence type="ECO:0000256" key="1">
    <source>
        <dbReference type="SAM" id="SignalP"/>
    </source>
</evidence>
<feature type="chain" id="PRO_5014267735" description="DUF732 domain-containing protein" evidence="1">
    <location>
        <begin position="25"/>
        <end position="101"/>
    </location>
</feature>
<feature type="domain" description="DUF732" evidence="2">
    <location>
        <begin position="27"/>
        <end position="95"/>
    </location>
</feature>
<dbReference type="InterPro" id="IPR007969">
    <property type="entry name" value="DUF732"/>
</dbReference>
<accession>A0A1E3S5A1</accession>
<evidence type="ECO:0000259" key="2">
    <source>
        <dbReference type="Pfam" id="PF05305"/>
    </source>
</evidence>
<dbReference type="AlphaFoldDB" id="A0A1E3S5A1"/>
<reference evidence="3 4" key="1">
    <citation type="submission" date="2017-02" db="EMBL/GenBank/DDBJ databases">
        <title>The new phylogeny of genus Mycobacterium.</title>
        <authorList>
            <person name="Tortoli E."/>
            <person name="Trovato A."/>
            <person name="Cirillo D.M."/>
        </authorList>
    </citation>
    <scope>NUCLEOTIDE SEQUENCE [LARGE SCALE GENOMIC DNA]</scope>
    <source>
        <strain evidence="3 4">DSM 44049</strain>
    </source>
</reference>
<proteinExistence type="predicted"/>
<evidence type="ECO:0000313" key="4">
    <source>
        <dbReference type="Proteomes" id="UP000192739"/>
    </source>
</evidence>
<comment type="caution">
    <text evidence="3">The sequence shown here is derived from an EMBL/GenBank/DDBJ whole genome shotgun (WGS) entry which is preliminary data.</text>
</comment>
<dbReference type="Proteomes" id="UP000192739">
    <property type="component" value="Unassembled WGS sequence"/>
</dbReference>
<evidence type="ECO:0000313" key="3">
    <source>
        <dbReference type="EMBL" id="ORA93986.1"/>
    </source>
</evidence>
<dbReference type="Pfam" id="PF05305">
    <property type="entry name" value="DUF732"/>
    <property type="match status" value="1"/>
</dbReference>
<keyword evidence="1" id="KW-0732">Signal</keyword>